<dbReference type="InterPro" id="IPR004107">
    <property type="entry name" value="Integrase_SAM-like_N"/>
</dbReference>
<dbReference type="EMBL" id="JAKNRW010000012">
    <property type="protein sequence ID" value="MCK1791684.1"/>
    <property type="molecule type" value="Genomic_DNA"/>
</dbReference>
<dbReference type="RefSeq" id="WP_247291983.1">
    <property type="nucleotide sequence ID" value="NZ_JAKNRW010000012.1"/>
</dbReference>
<dbReference type="InterPro" id="IPR013762">
    <property type="entry name" value="Integrase-like_cat_sf"/>
</dbReference>
<dbReference type="SUPFAM" id="SSF56349">
    <property type="entry name" value="DNA breaking-rejoining enzymes"/>
    <property type="match status" value="1"/>
</dbReference>
<name>A0ABT0F1E0_9PSED</name>
<dbReference type="PANTHER" id="PTHR30349">
    <property type="entry name" value="PHAGE INTEGRASE-RELATED"/>
    <property type="match status" value="1"/>
</dbReference>
<dbReference type="PROSITE" id="PS51898">
    <property type="entry name" value="TYR_RECOMBINASE"/>
    <property type="match status" value="1"/>
</dbReference>
<dbReference type="InterPro" id="IPR011010">
    <property type="entry name" value="DNA_brk_join_enz"/>
</dbReference>
<evidence type="ECO:0000256" key="2">
    <source>
        <dbReference type="ARBA" id="ARBA00022908"/>
    </source>
</evidence>
<protein>
    <submittedName>
        <fullName evidence="6">Site-specific integrase</fullName>
    </submittedName>
</protein>
<dbReference type="Gene3D" id="1.10.150.130">
    <property type="match status" value="1"/>
</dbReference>
<dbReference type="Proteomes" id="UP001299876">
    <property type="component" value="Unassembled WGS sequence"/>
</dbReference>
<sequence length="383" mass="43729">MHLEKVPGINWQGRQITAVMILRDGPLSNESVVFPPTLHLLHLAKIASINTQMAIGADLKRLFESLEVAGVPWDQLSDDQMSGYIERTLLAEYNLSKRSIARHCSSIQGMYSQLSQSGFTDKNFKYSFNYQNKNGENEEGLSRYPDNPKPKRKYINDPLFETLLEHASETSGFLRARNELILELGHKLGLRSFEVTHSRNLIVNDLKDLLSLSKKTNRLSISLTIFGKRKKYRDVNVPPELLEKISEFIAEYSTDIQGNNLICAKDGSILSPSFASRLFKTVRDAALPKLKSKLNKLRKQDDAPYTISWNSVQLLTFHCLRHTYATNLVTYCDENNIDPCSYLPDQLGHTKSKTTKQYINCQATIYNRDKGRSRYSLEDQNLE</sequence>
<organism evidence="6 7">
    <name type="scientific">Pseudomonas violetae</name>
    <dbReference type="NCBI Taxonomy" id="2915813"/>
    <lineage>
        <taxon>Bacteria</taxon>
        <taxon>Pseudomonadati</taxon>
        <taxon>Pseudomonadota</taxon>
        <taxon>Gammaproteobacteria</taxon>
        <taxon>Pseudomonadales</taxon>
        <taxon>Pseudomonadaceae</taxon>
        <taxon>Pseudomonas</taxon>
    </lineage>
</organism>
<dbReference type="InterPro" id="IPR002104">
    <property type="entry name" value="Integrase_catalytic"/>
</dbReference>
<keyword evidence="2" id="KW-0229">DNA integration</keyword>
<evidence type="ECO:0000259" key="5">
    <source>
        <dbReference type="PROSITE" id="PS51898"/>
    </source>
</evidence>
<keyword evidence="7" id="KW-1185">Reference proteome</keyword>
<comment type="similarity">
    <text evidence="1">Belongs to the 'phage' integrase family.</text>
</comment>
<evidence type="ECO:0000256" key="3">
    <source>
        <dbReference type="ARBA" id="ARBA00023125"/>
    </source>
</evidence>
<evidence type="ECO:0000313" key="6">
    <source>
        <dbReference type="EMBL" id="MCK1791684.1"/>
    </source>
</evidence>
<dbReference type="PANTHER" id="PTHR30349:SF41">
    <property type="entry name" value="INTEGRASE_RECOMBINASE PROTEIN MJ0367-RELATED"/>
    <property type="match status" value="1"/>
</dbReference>
<gene>
    <name evidence="6" type="ORF">L9059_16090</name>
</gene>
<keyword evidence="4" id="KW-0233">DNA recombination</keyword>
<evidence type="ECO:0000256" key="1">
    <source>
        <dbReference type="ARBA" id="ARBA00008857"/>
    </source>
</evidence>
<dbReference type="InterPro" id="IPR050090">
    <property type="entry name" value="Tyrosine_recombinase_XerCD"/>
</dbReference>
<proteinExistence type="inferred from homology"/>
<reference evidence="6 7" key="1">
    <citation type="submission" date="2022-02" db="EMBL/GenBank/DDBJ databases">
        <title>Comparative genomics of the first Antarctic Pseudomonas spp. capable of biotransforming 2,4,6-Trinitrotoluene.</title>
        <authorList>
            <person name="Cabrera M.A."/>
            <person name="Marquez S.L."/>
            <person name="Perez-Donoso J.M."/>
        </authorList>
    </citation>
    <scope>NUCLEOTIDE SEQUENCE [LARGE SCALE GENOMIC DNA]</scope>
    <source>
        <strain evidence="6 7">TNT19</strain>
    </source>
</reference>
<dbReference type="Gene3D" id="1.10.443.10">
    <property type="entry name" value="Intergrase catalytic core"/>
    <property type="match status" value="1"/>
</dbReference>
<comment type="caution">
    <text evidence="6">The sequence shown here is derived from an EMBL/GenBank/DDBJ whole genome shotgun (WGS) entry which is preliminary data.</text>
</comment>
<evidence type="ECO:0000313" key="7">
    <source>
        <dbReference type="Proteomes" id="UP001299876"/>
    </source>
</evidence>
<accession>A0ABT0F1E0</accession>
<feature type="domain" description="Tyr recombinase" evidence="5">
    <location>
        <begin position="150"/>
        <end position="372"/>
    </location>
</feature>
<dbReference type="Pfam" id="PF00589">
    <property type="entry name" value="Phage_integrase"/>
    <property type="match status" value="1"/>
</dbReference>
<evidence type="ECO:0000256" key="4">
    <source>
        <dbReference type="ARBA" id="ARBA00023172"/>
    </source>
</evidence>
<dbReference type="InterPro" id="IPR010998">
    <property type="entry name" value="Integrase_recombinase_N"/>
</dbReference>
<dbReference type="Pfam" id="PF02899">
    <property type="entry name" value="Phage_int_SAM_1"/>
    <property type="match status" value="1"/>
</dbReference>
<keyword evidence="3" id="KW-0238">DNA-binding</keyword>
<dbReference type="CDD" id="cd00397">
    <property type="entry name" value="DNA_BRE_C"/>
    <property type="match status" value="1"/>
</dbReference>